<dbReference type="EC" id="3.5.4.4" evidence="3"/>
<evidence type="ECO:0000259" key="8">
    <source>
        <dbReference type="Pfam" id="PF00962"/>
    </source>
</evidence>
<evidence type="ECO:0000256" key="7">
    <source>
        <dbReference type="SAM" id="MobiDB-lite"/>
    </source>
</evidence>
<keyword evidence="5" id="KW-0378">Hydrolase</keyword>
<sequence length="821" mass="92914">MREKYIKIPPKIFKQLPKAELHRHLDGSVRPSTVLELAHEQDVKLPCDDLKSLEKLLVVRPDCKDLVEYLRAFDITLSVLQRSYALKRVMFEVCEDAVHDNVRYLEVRFAPILHMKLGLSGSEIMEAVCEAAVQAELCLPITVRIIVCGMRQLSSQQTSSIAEIAWRYKDRGVVAFDLAGPEYGFPSRDHKEAFETLREKLINCTIHSGEAFGPESIRDAIRFCGAQRIGHGVRLREDAELFRFVLNREIPLEMCITSNIQTKAVQSLRLHPFAEYLRKGIVVCACTDNTTVSNVTLSDEISLVTETFKLVPSEILRVIDNGFKSGFIEKSRRTVLRLVALRDAIKVLSSIEGVEASHLIQQFKLDPIIGEDLVYSVSALSSSHPQESIDVKEVKGDSESDVSQEEVEEPVEEHSKESPIKCTPKFQYYNRHHNPILSEEIIRSLPKADTHVRLDSCISESFVWKQVLKDRAFFKSNGLPDHIDSLEKLSKIFSPASTTVSQQKMCKRILKTALQTQEQLQDAVYDVKEQLVRDNVVYAEMYIRPAAHTARSLTLQQVVEVVTVACNDASDEQITLRVVLFASSKEDDPIVFYNTARLCVDYRCLGVIGFASLGGDLNDDTLKYFSTTFNYLKDTSTHVVMSAGRKDAKCIRSALHAGGAIRLSSPYSLHKDPELINYLAVHRIPIELAHTQHQKRHTKETKSFTPAVTRLYFDNDLCVVINSIARTLTGSDLSQTLLTTVQDCHFSAADLLHIISNGFRSAFTERTDAMKYLEDFWTKSVDILHEHGFKFLKKQAWFPVLTPADVKQIKPIDEKEEEIKL</sequence>
<feature type="compositionally biased region" description="Acidic residues" evidence="7">
    <location>
        <begin position="399"/>
        <end position="411"/>
    </location>
</feature>
<dbReference type="Proteomes" id="UP001057375">
    <property type="component" value="Unassembled WGS sequence"/>
</dbReference>
<evidence type="ECO:0000256" key="3">
    <source>
        <dbReference type="ARBA" id="ARBA00012784"/>
    </source>
</evidence>
<organism evidence="9 10">
    <name type="scientific">Aduncisulcus paluster</name>
    <dbReference type="NCBI Taxonomy" id="2918883"/>
    <lineage>
        <taxon>Eukaryota</taxon>
        <taxon>Metamonada</taxon>
        <taxon>Carpediemonas-like organisms</taxon>
        <taxon>Aduncisulcus</taxon>
    </lineage>
</organism>
<evidence type="ECO:0000256" key="1">
    <source>
        <dbReference type="ARBA" id="ARBA00001947"/>
    </source>
</evidence>
<evidence type="ECO:0000313" key="10">
    <source>
        <dbReference type="Proteomes" id="UP001057375"/>
    </source>
</evidence>
<keyword evidence="4" id="KW-0479">Metal-binding</keyword>
<dbReference type="Pfam" id="PF00962">
    <property type="entry name" value="A_deaminase"/>
    <property type="match status" value="2"/>
</dbReference>
<proteinExistence type="inferred from homology"/>
<dbReference type="EMBL" id="BQXS01011630">
    <property type="protein sequence ID" value="GKT14871.1"/>
    <property type="molecule type" value="Genomic_DNA"/>
</dbReference>
<evidence type="ECO:0000313" key="9">
    <source>
        <dbReference type="EMBL" id="GKT14871.1"/>
    </source>
</evidence>
<feature type="region of interest" description="Disordered" evidence="7">
    <location>
        <begin position="387"/>
        <end position="416"/>
    </location>
</feature>
<evidence type="ECO:0000256" key="4">
    <source>
        <dbReference type="ARBA" id="ARBA00022723"/>
    </source>
</evidence>
<dbReference type="PANTHER" id="PTHR11409">
    <property type="entry name" value="ADENOSINE DEAMINASE"/>
    <property type="match status" value="1"/>
</dbReference>
<dbReference type="InterPro" id="IPR032466">
    <property type="entry name" value="Metal_Hydrolase"/>
</dbReference>
<keyword evidence="6" id="KW-0862">Zinc</keyword>
<comment type="cofactor">
    <cofactor evidence="1">
        <name>Zn(2+)</name>
        <dbReference type="ChEBI" id="CHEBI:29105"/>
    </cofactor>
</comment>
<accession>A0ABQ5JRZ4</accession>
<comment type="caution">
    <text evidence="9">The sequence shown here is derived from an EMBL/GenBank/DDBJ whole genome shotgun (WGS) entry which is preliminary data.</text>
</comment>
<dbReference type="Gene3D" id="3.20.20.140">
    <property type="entry name" value="Metal-dependent hydrolases"/>
    <property type="match status" value="2"/>
</dbReference>
<keyword evidence="10" id="KW-1185">Reference proteome</keyword>
<feature type="compositionally biased region" description="Basic and acidic residues" evidence="7">
    <location>
        <begin position="387"/>
        <end position="398"/>
    </location>
</feature>
<name>A0ABQ5JRZ4_9EUKA</name>
<evidence type="ECO:0000256" key="6">
    <source>
        <dbReference type="ARBA" id="ARBA00022833"/>
    </source>
</evidence>
<comment type="similarity">
    <text evidence="2">Belongs to the metallo-dependent hydrolases superfamily. Adenosine and AMP deaminases family.</text>
</comment>
<dbReference type="SUPFAM" id="SSF51556">
    <property type="entry name" value="Metallo-dependent hydrolases"/>
    <property type="match status" value="2"/>
</dbReference>
<dbReference type="PANTHER" id="PTHR11409:SF43">
    <property type="entry name" value="ADENOSINE DEAMINASE"/>
    <property type="match status" value="1"/>
</dbReference>
<evidence type="ECO:0000256" key="5">
    <source>
        <dbReference type="ARBA" id="ARBA00022801"/>
    </source>
</evidence>
<feature type="domain" description="Adenosine deaminase" evidence="8">
    <location>
        <begin position="446"/>
        <end position="769"/>
    </location>
</feature>
<protein>
    <recommendedName>
        <fullName evidence="3">adenosine deaminase</fullName>
        <ecNumber evidence="3">3.5.4.4</ecNumber>
    </recommendedName>
</protein>
<reference evidence="9" key="1">
    <citation type="submission" date="2022-03" db="EMBL/GenBank/DDBJ databases">
        <title>Draft genome sequence of Aduncisulcus paluster, a free-living microaerophilic Fornicata.</title>
        <authorList>
            <person name="Yuyama I."/>
            <person name="Kume K."/>
            <person name="Tamura T."/>
            <person name="Inagaki Y."/>
            <person name="Hashimoto T."/>
        </authorList>
    </citation>
    <scope>NUCLEOTIDE SEQUENCE</scope>
    <source>
        <strain evidence="9">NY0171</strain>
    </source>
</reference>
<feature type="domain" description="Adenosine deaminase" evidence="8">
    <location>
        <begin position="17"/>
        <end position="336"/>
    </location>
</feature>
<gene>
    <name evidence="9" type="ORF">ADUPG1_010570</name>
</gene>
<dbReference type="InterPro" id="IPR001365">
    <property type="entry name" value="A_deaminase_dom"/>
</dbReference>
<dbReference type="NCBIfam" id="TIGR01430">
    <property type="entry name" value="aden_deam"/>
    <property type="match status" value="1"/>
</dbReference>
<dbReference type="InterPro" id="IPR006330">
    <property type="entry name" value="Ado/ade_deaminase"/>
</dbReference>
<evidence type="ECO:0000256" key="2">
    <source>
        <dbReference type="ARBA" id="ARBA00006676"/>
    </source>
</evidence>